<organism evidence="2 3">
    <name type="scientific">Daphnia magna</name>
    <dbReference type="NCBI Taxonomy" id="35525"/>
    <lineage>
        <taxon>Eukaryota</taxon>
        <taxon>Metazoa</taxon>
        <taxon>Ecdysozoa</taxon>
        <taxon>Arthropoda</taxon>
        <taxon>Crustacea</taxon>
        <taxon>Branchiopoda</taxon>
        <taxon>Diplostraca</taxon>
        <taxon>Cladocera</taxon>
        <taxon>Anomopoda</taxon>
        <taxon>Daphniidae</taxon>
        <taxon>Daphnia</taxon>
    </lineage>
</organism>
<protein>
    <submittedName>
        <fullName evidence="2">Uncharacterized protein</fullName>
    </submittedName>
</protein>
<name>A0ABR0ASG4_9CRUS</name>
<evidence type="ECO:0000256" key="1">
    <source>
        <dbReference type="SAM" id="MobiDB-lite"/>
    </source>
</evidence>
<feature type="region of interest" description="Disordered" evidence="1">
    <location>
        <begin position="134"/>
        <end position="182"/>
    </location>
</feature>
<comment type="caution">
    <text evidence="2">The sequence shown here is derived from an EMBL/GenBank/DDBJ whole genome shotgun (WGS) entry which is preliminary data.</text>
</comment>
<feature type="compositionally biased region" description="Polar residues" evidence="1">
    <location>
        <begin position="134"/>
        <end position="150"/>
    </location>
</feature>
<accession>A0ABR0ASG4</accession>
<gene>
    <name evidence="2" type="ORF">OUZ56_017163</name>
</gene>
<dbReference type="EMBL" id="JAOYFB010000038">
    <property type="protein sequence ID" value="KAK4028000.1"/>
    <property type="molecule type" value="Genomic_DNA"/>
</dbReference>
<keyword evidence="3" id="KW-1185">Reference proteome</keyword>
<feature type="compositionally biased region" description="Polar residues" evidence="1">
    <location>
        <begin position="161"/>
        <end position="182"/>
    </location>
</feature>
<proteinExistence type="predicted"/>
<sequence>MMEVGQINMTTQLATITQHLATLIGVPPPPPAPGAGVSQVVEIVLGIVPTTPTTPNDELDLIANYVRGKRNVALDRVAFEEHRQGLANHTTTRIMAGIRDSETKKKLLALSPFPTTQAAVNLCKSEESARTNEKVLSSQTGVASIQTKLSPNRKEKVSLRPTASYSLSCATSGGHKTQLQPK</sequence>
<reference evidence="2 3" key="1">
    <citation type="journal article" date="2023" name="Nucleic Acids Res.">
        <title>The hologenome of Daphnia magna reveals possible DNA methylation and microbiome-mediated evolution of the host genome.</title>
        <authorList>
            <person name="Chaturvedi A."/>
            <person name="Li X."/>
            <person name="Dhandapani V."/>
            <person name="Marshall H."/>
            <person name="Kissane S."/>
            <person name="Cuenca-Cambronero M."/>
            <person name="Asole G."/>
            <person name="Calvet F."/>
            <person name="Ruiz-Romero M."/>
            <person name="Marangio P."/>
            <person name="Guigo R."/>
            <person name="Rago D."/>
            <person name="Mirbahai L."/>
            <person name="Eastwood N."/>
            <person name="Colbourne J.K."/>
            <person name="Zhou J."/>
            <person name="Mallon E."/>
            <person name="Orsini L."/>
        </authorList>
    </citation>
    <scope>NUCLEOTIDE SEQUENCE [LARGE SCALE GENOMIC DNA]</scope>
    <source>
        <strain evidence="2">LRV0_1</strain>
    </source>
</reference>
<evidence type="ECO:0000313" key="3">
    <source>
        <dbReference type="Proteomes" id="UP001234178"/>
    </source>
</evidence>
<evidence type="ECO:0000313" key="2">
    <source>
        <dbReference type="EMBL" id="KAK4028000.1"/>
    </source>
</evidence>
<dbReference type="Proteomes" id="UP001234178">
    <property type="component" value="Unassembled WGS sequence"/>
</dbReference>